<dbReference type="EMBL" id="JACCFO010000001">
    <property type="protein sequence ID" value="NYI97262.1"/>
    <property type="molecule type" value="Genomic_DNA"/>
</dbReference>
<keyword evidence="2" id="KW-1185">Reference proteome</keyword>
<sequence length="241" mass="24829">MAAPVIGISAYAEEARWGREWAMPAVLLPDAYARAVAAAGAVPVVLPPVAGVHAALDRLDGLVLAGGGDVDPARYGAAPHERTGGVLAARDDAELALLEAALAAGTPVLGICRGMQLLNVARGGTLHQHLPDVLGDTAAAAHLERPGVFGDHPVRLDPASRLAALHGATRVTVAAYHHQAVADLGHGLVPAAWADDGTVEALEAPEEPGVLAVQWHPEMRADPVLFRWLAEAAAKRAAERG</sequence>
<keyword evidence="1" id="KW-0808">Transferase</keyword>
<proteinExistence type="predicted"/>
<accession>A0A853BSE8</accession>
<dbReference type="GO" id="GO:0016740">
    <property type="term" value="F:transferase activity"/>
    <property type="evidence" value="ECO:0007669"/>
    <property type="project" value="UniProtKB-KW"/>
</dbReference>
<dbReference type="Pfam" id="PF07722">
    <property type="entry name" value="Peptidase_C26"/>
    <property type="match status" value="1"/>
</dbReference>
<dbReference type="InterPro" id="IPR011697">
    <property type="entry name" value="Peptidase_C26"/>
</dbReference>
<evidence type="ECO:0000313" key="2">
    <source>
        <dbReference type="Proteomes" id="UP000575985"/>
    </source>
</evidence>
<dbReference type="Gene3D" id="3.40.50.880">
    <property type="match status" value="1"/>
</dbReference>
<gene>
    <name evidence="1" type="ORF">HNR12_003539</name>
</gene>
<keyword evidence="1" id="KW-0315">Glutamine amidotransferase</keyword>
<dbReference type="RefSeq" id="WP_179768645.1">
    <property type="nucleotide sequence ID" value="NZ_JACCFO010000001.1"/>
</dbReference>
<protein>
    <submittedName>
        <fullName evidence="1">Putative glutamine amidotransferase</fullName>
    </submittedName>
</protein>
<evidence type="ECO:0000313" key="1">
    <source>
        <dbReference type="EMBL" id="NYI97262.1"/>
    </source>
</evidence>
<dbReference type="InterPro" id="IPR044668">
    <property type="entry name" value="PuuD-like"/>
</dbReference>
<dbReference type="CDD" id="cd01745">
    <property type="entry name" value="GATase1_2"/>
    <property type="match status" value="1"/>
</dbReference>
<dbReference type="GO" id="GO:0005829">
    <property type="term" value="C:cytosol"/>
    <property type="evidence" value="ECO:0007669"/>
    <property type="project" value="TreeGrafter"/>
</dbReference>
<dbReference type="PANTHER" id="PTHR43235">
    <property type="entry name" value="GLUTAMINE AMIDOTRANSFERASE PB2B2.05-RELATED"/>
    <property type="match status" value="1"/>
</dbReference>
<dbReference type="PROSITE" id="PS51273">
    <property type="entry name" value="GATASE_TYPE_1"/>
    <property type="match status" value="1"/>
</dbReference>
<dbReference type="SUPFAM" id="SSF52317">
    <property type="entry name" value="Class I glutamine amidotransferase-like"/>
    <property type="match status" value="1"/>
</dbReference>
<dbReference type="PANTHER" id="PTHR43235:SF1">
    <property type="entry name" value="GLUTAMINE AMIDOTRANSFERASE PB2B2.05-RELATED"/>
    <property type="match status" value="1"/>
</dbReference>
<dbReference type="AlphaFoldDB" id="A0A853BSE8"/>
<organism evidence="1 2">
    <name type="scientific">Streptomonospora nanhaiensis</name>
    <dbReference type="NCBI Taxonomy" id="1323731"/>
    <lineage>
        <taxon>Bacteria</taxon>
        <taxon>Bacillati</taxon>
        <taxon>Actinomycetota</taxon>
        <taxon>Actinomycetes</taxon>
        <taxon>Streptosporangiales</taxon>
        <taxon>Nocardiopsidaceae</taxon>
        <taxon>Streptomonospora</taxon>
    </lineage>
</organism>
<dbReference type="GO" id="GO:0033969">
    <property type="term" value="F:gamma-glutamyl-gamma-aminobutyrate hydrolase activity"/>
    <property type="evidence" value="ECO:0007669"/>
    <property type="project" value="TreeGrafter"/>
</dbReference>
<dbReference type="GO" id="GO:0006598">
    <property type="term" value="P:polyamine catabolic process"/>
    <property type="evidence" value="ECO:0007669"/>
    <property type="project" value="TreeGrafter"/>
</dbReference>
<name>A0A853BSE8_9ACTN</name>
<dbReference type="Proteomes" id="UP000575985">
    <property type="component" value="Unassembled WGS sequence"/>
</dbReference>
<reference evidence="1 2" key="1">
    <citation type="submission" date="2020-07" db="EMBL/GenBank/DDBJ databases">
        <title>Sequencing the genomes of 1000 actinobacteria strains.</title>
        <authorList>
            <person name="Klenk H.-P."/>
        </authorList>
    </citation>
    <scope>NUCLEOTIDE SEQUENCE [LARGE SCALE GENOMIC DNA]</scope>
    <source>
        <strain evidence="1 2">DSM 45927</strain>
    </source>
</reference>
<comment type="caution">
    <text evidence="1">The sequence shown here is derived from an EMBL/GenBank/DDBJ whole genome shotgun (WGS) entry which is preliminary data.</text>
</comment>
<dbReference type="InterPro" id="IPR029062">
    <property type="entry name" value="Class_I_gatase-like"/>
</dbReference>